<dbReference type="InterPro" id="IPR036388">
    <property type="entry name" value="WH-like_DNA-bd_sf"/>
</dbReference>
<dbReference type="RefSeq" id="WP_205261863.1">
    <property type="nucleotide sequence ID" value="NZ_JAERWK010000021.1"/>
</dbReference>
<dbReference type="AlphaFoldDB" id="A0A938YJF7"/>
<name>A0A938YJF7_9ACTN</name>
<dbReference type="Gene3D" id="1.10.10.10">
    <property type="entry name" value="Winged helix-like DNA-binding domain superfamily/Winged helix DNA-binding domain"/>
    <property type="match status" value="1"/>
</dbReference>
<comment type="caution">
    <text evidence="3">The sequence shown here is derived from an EMBL/GenBank/DDBJ whole genome shotgun (WGS) entry which is preliminary data.</text>
</comment>
<protein>
    <submittedName>
        <fullName evidence="3">Winged helix-turn-helix transcriptional regulator</fullName>
    </submittedName>
</protein>
<proteinExistence type="predicted"/>
<evidence type="ECO:0000313" key="4">
    <source>
        <dbReference type="Proteomes" id="UP000663792"/>
    </source>
</evidence>
<evidence type="ECO:0000256" key="1">
    <source>
        <dbReference type="SAM" id="MobiDB-lite"/>
    </source>
</evidence>
<dbReference type="InterPro" id="IPR036390">
    <property type="entry name" value="WH_DNA-bd_sf"/>
</dbReference>
<dbReference type="PANTHER" id="PTHR33164:SF57">
    <property type="entry name" value="MARR-FAMILY TRANSCRIPTIONAL REGULATOR"/>
    <property type="match status" value="1"/>
</dbReference>
<dbReference type="PANTHER" id="PTHR33164">
    <property type="entry name" value="TRANSCRIPTIONAL REGULATOR, MARR FAMILY"/>
    <property type="match status" value="1"/>
</dbReference>
<dbReference type="PROSITE" id="PS50995">
    <property type="entry name" value="HTH_MARR_2"/>
    <property type="match status" value="1"/>
</dbReference>
<dbReference type="GO" id="GO:0006950">
    <property type="term" value="P:response to stress"/>
    <property type="evidence" value="ECO:0007669"/>
    <property type="project" value="TreeGrafter"/>
</dbReference>
<dbReference type="Proteomes" id="UP000663792">
    <property type="component" value="Unassembled WGS sequence"/>
</dbReference>
<dbReference type="EMBL" id="JAERWK010000021">
    <property type="protein sequence ID" value="MBM9468905.1"/>
    <property type="molecule type" value="Genomic_DNA"/>
</dbReference>
<evidence type="ECO:0000313" key="3">
    <source>
        <dbReference type="EMBL" id="MBM9468905.1"/>
    </source>
</evidence>
<feature type="region of interest" description="Disordered" evidence="1">
    <location>
        <begin position="1"/>
        <end position="33"/>
    </location>
</feature>
<keyword evidence="4" id="KW-1185">Reference proteome</keyword>
<dbReference type="InterPro" id="IPR039422">
    <property type="entry name" value="MarR/SlyA-like"/>
</dbReference>
<dbReference type="InterPro" id="IPR000835">
    <property type="entry name" value="HTH_MarR-typ"/>
</dbReference>
<sequence>MTSTTVGGPAPAADRTDPAGPGAGDRHLVPDPDDAIGRVAAELSELYVATKHRSAQDAHFVHPELNATGWILLRTILQHAPVQASTLAHLTDLDKSVVSRQVAVLKRLGFVQARTDPDDARATDLSPTEAACHRLELLGQRVRDDYRERLADWSDTDLDALATLLGRFNRCRSGHQSA</sequence>
<dbReference type="SUPFAM" id="SSF46785">
    <property type="entry name" value="Winged helix' DNA-binding domain"/>
    <property type="match status" value="1"/>
</dbReference>
<feature type="domain" description="HTH marR-type" evidence="2">
    <location>
        <begin position="36"/>
        <end position="170"/>
    </location>
</feature>
<dbReference type="SMART" id="SM00347">
    <property type="entry name" value="HTH_MARR"/>
    <property type="match status" value="1"/>
</dbReference>
<evidence type="ECO:0000259" key="2">
    <source>
        <dbReference type="PROSITE" id="PS50995"/>
    </source>
</evidence>
<accession>A0A938YJF7</accession>
<gene>
    <name evidence="3" type="ORF">JL106_16595</name>
</gene>
<reference evidence="3" key="1">
    <citation type="submission" date="2021-01" db="EMBL/GenBank/DDBJ databases">
        <title>YIM 132084 draft genome.</title>
        <authorList>
            <person name="An D."/>
        </authorList>
    </citation>
    <scope>NUCLEOTIDE SEQUENCE</scope>
    <source>
        <strain evidence="3">YIM 132084</strain>
    </source>
</reference>
<dbReference type="Pfam" id="PF12802">
    <property type="entry name" value="MarR_2"/>
    <property type="match status" value="1"/>
</dbReference>
<organism evidence="3 4">
    <name type="scientific">Nakamurella leprariae</name>
    <dbReference type="NCBI Taxonomy" id="2803911"/>
    <lineage>
        <taxon>Bacteria</taxon>
        <taxon>Bacillati</taxon>
        <taxon>Actinomycetota</taxon>
        <taxon>Actinomycetes</taxon>
        <taxon>Nakamurellales</taxon>
        <taxon>Nakamurellaceae</taxon>
        <taxon>Nakamurella</taxon>
    </lineage>
</organism>
<dbReference type="GO" id="GO:0003700">
    <property type="term" value="F:DNA-binding transcription factor activity"/>
    <property type="evidence" value="ECO:0007669"/>
    <property type="project" value="InterPro"/>
</dbReference>